<sequence>MGGNVITEDSLAIMLQKEIALQMGGKLIQFLMNHNFELPKFTIKDKWVADKIFDTSSNRVRKYKRTASFNSRRVVLLFSVLSSVGTVILIFLTLRVRMNVNGSGV</sequence>
<accession>A0A1S4C151</accession>
<evidence type="ECO:0000256" key="1">
    <source>
        <dbReference type="SAM" id="Phobius"/>
    </source>
</evidence>
<feature type="transmembrane region" description="Helical" evidence="1">
    <location>
        <begin position="74"/>
        <end position="94"/>
    </location>
</feature>
<dbReference type="PANTHER" id="PTHR34064">
    <property type="entry name" value="OS04G0672300 PROTEIN"/>
    <property type="match status" value="1"/>
</dbReference>
<reference evidence="2" key="1">
    <citation type="submission" date="2025-08" db="UniProtKB">
        <authorList>
            <consortium name="RefSeq"/>
        </authorList>
    </citation>
    <scope>IDENTIFICATION</scope>
</reference>
<proteinExistence type="predicted"/>
<keyword evidence="1" id="KW-1133">Transmembrane helix</keyword>
<dbReference type="RefSeq" id="XP_016494886.1">
    <property type="nucleotide sequence ID" value="XM_016639400.1"/>
</dbReference>
<protein>
    <submittedName>
        <fullName evidence="2">Uncharacterized protein isoform X2</fullName>
    </submittedName>
</protein>
<keyword evidence="1" id="KW-0472">Membrane</keyword>
<keyword evidence="1" id="KW-0812">Transmembrane</keyword>
<dbReference type="OrthoDB" id="1911818at2759"/>
<name>A0A1S4C151_TOBAC</name>
<dbReference type="AlphaFoldDB" id="A0A1S4C151"/>
<evidence type="ECO:0000313" key="2">
    <source>
        <dbReference type="RefSeq" id="XP_016494886.1"/>
    </source>
</evidence>
<gene>
    <name evidence="2" type="primary">LOC107814071</name>
</gene>
<organism evidence="2">
    <name type="scientific">Nicotiana tabacum</name>
    <name type="common">Common tobacco</name>
    <dbReference type="NCBI Taxonomy" id="4097"/>
    <lineage>
        <taxon>Eukaryota</taxon>
        <taxon>Viridiplantae</taxon>
        <taxon>Streptophyta</taxon>
        <taxon>Embryophyta</taxon>
        <taxon>Tracheophyta</taxon>
        <taxon>Spermatophyta</taxon>
        <taxon>Magnoliopsida</taxon>
        <taxon>eudicotyledons</taxon>
        <taxon>Gunneridae</taxon>
        <taxon>Pentapetalae</taxon>
        <taxon>asterids</taxon>
        <taxon>lamiids</taxon>
        <taxon>Solanales</taxon>
        <taxon>Solanaceae</taxon>
        <taxon>Nicotianoideae</taxon>
        <taxon>Nicotianeae</taxon>
        <taxon>Nicotiana</taxon>
    </lineage>
</organism>
<dbReference type="PANTHER" id="PTHR34064:SF5">
    <property type="entry name" value="PROTEIN, PUTATIVE-RELATED"/>
    <property type="match status" value="1"/>
</dbReference>